<comment type="caution">
    <text evidence="2">The sequence shown here is derived from an EMBL/GenBank/DDBJ whole genome shotgun (WGS) entry which is preliminary data.</text>
</comment>
<dbReference type="AlphaFoldDB" id="A0A0R2HX90"/>
<dbReference type="eggNOG" id="COG4932">
    <property type="taxonomic scope" value="Bacteria"/>
</dbReference>
<accession>A0A0R2HX90</accession>
<sequence length="443" mass="49593">MIKYKNIWKPLVVLIFSLYLITTNQNSVHAKNIYDLENDSFVNKQKLTKLNDWMKTNLSGHNSMPGRGIPGLWNFAFSQTPSEGKLYVKSAMNSEVNKNVTIKNTINRAFYNDSESQMLILPPGSSMADQVIENADEYALYTPGGELVTQTIGRNEDNSAELEIAANASGVKLKLRRITEDTNLPENATLNTNFTFNNVKSAMDVFLGLYRNHNTGSGAYSSMPKGYYYSTTNVKVDMSKYLAPDRLSLNLKQEEVTIYKGDRWDPAQYFKNATDIDGNQLNYTELTNVTDEVNSEKQGDYQVVYTNGDIQKKIIVHVIPPLTLEVPNAVHFGSYKLGSSTSELLWDTQARVSVESYLSGGWVLSASLNKSSIGFQNYIMNGTKKLIDNKLIATSNAIGKIDVSDSWNQTQGIHINYSQAKELRKDKAIIEWTLSPNTKGVSE</sequence>
<dbReference type="Gene3D" id="2.60.40.10">
    <property type="entry name" value="Immunoglobulins"/>
    <property type="match status" value="1"/>
</dbReference>
<evidence type="ECO:0000313" key="3">
    <source>
        <dbReference type="Proteomes" id="UP000051658"/>
    </source>
</evidence>
<evidence type="ECO:0000313" key="2">
    <source>
        <dbReference type="EMBL" id="KRN57297.1"/>
    </source>
</evidence>
<dbReference type="Proteomes" id="UP000051658">
    <property type="component" value="Unassembled WGS sequence"/>
</dbReference>
<organism evidence="2 3">
    <name type="scientific">Carnobacterium divergens DSM 20623</name>
    <dbReference type="NCBI Taxonomy" id="1449336"/>
    <lineage>
        <taxon>Bacteria</taxon>
        <taxon>Bacillati</taxon>
        <taxon>Bacillota</taxon>
        <taxon>Bacilli</taxon>
        <taxon>Lactobacillales</taxon>
        <taxon>Carnobacteriaceae</taxon>
        <taxon>Carnobacterium</taxon>
    </lineage>
</organism>
<dbReference type="GeneID" id="89588275"/>
<dbReference type="InterPro" id="IPR022038">
    <property type="entry name" value="Ig-like_bact"/>
</dbReference>
<dbReference type="InterPro" id="IPR013783">
    <property type="entry name" value="Ig-like_fold"/>
</dbReference>
<dbReference type="Pfam" id="PF07523">
    <property type="entry name" value="Big_3"/>
    <property type="match status" value="1"/>
</dbReference>
<reference evidence="2 3" key="1">
    <citation type="journal article" date="2015" name="Genome Announc.">
        <title>Expanding the biotechnology potential of lactobacilli through comparative genomics of 213 strains and associated genera.</title>
        <authorList>
            <person name="Sun Z."/>
            <person name="Harris H.M."/>
            <person name="McCann A."/>
            <person name="Guo C."/>
            <person name="Argimon S."/>
            <person name="Zhang W."/>
            <person name="Yang X."/>
            <person name="Jeffery I.B."/>
            <person name="Cooney J.C."/>
            <person name="Kagawa T.F."/>
            <person name="Liu W."/>
            <person name="Song Y."/>
            <person name="Salvetti E."/>
            <person name="Wrobel A."/>
            <person name="Rasinkangas P."/>
            <person name="Parkhill J."/>
            <person name="Rea M.C."/>
            <person name="O'Sullivan O."/>
            <person name="Ritari J."/>
            <person name="Douillard F.P."/>
            <person name="Paul Ross R."/>
            <person name="Yang R."/>
            <person name="Briner A.E."/>
            <person name="Felis G.E."/>
            <person name="de Vos W.M."/>
            <person name="Barrangou R."/>
            <person name="Klaenhammer T.R."/>
            <person name="Caufield P.W."/>
            <person name="Cui Y."/>
            <person name="Zhang H."/>
            <person name="O'Toole P.W."/>
        </authorList>
    </citation>
    <scope>NUCLEOTIDE SEQUENCE [LARGE SCALE GENOMIC DNA]</scope>
    <source>
        <strain evidence="2 3">DSM 20623</strain>
    </source>
</reference>
<gene>
    <name evidence="2" type="ORF">IV74_GL000278</name>
</gene>
<evidence type="ECO:0000259" key="1">
    <source>
        <dbReference type="Pfam" id="PF07523"/>
    </source>
</evidence>
<dbReference type="PATRIC" id="fig|1449336.4.peg.283"/>
<proteinExistence type="predicted"/>
<name>A0A0R2HX90_CARDV</name>
<dbReference type="EMBL" id="JQBS01000007">
    <property type="protein sequence ID" value="KRN57297.1"/>
    <property type="molecule type" value="Genomic_DNA"/>
</dbReference>
<keyword evidence="3" id="KW-1185">Reference proteome</keyword>
<feature type="domain" description="Ig-like" evidence="1">
    <location>
        <begin position="254"/>
        <end position="318"/>
    </location>
</feature>
<protein>
    <recommendedName>
        <fullName evidence="1">Ig-like domain-containing protein</fullName>
    </recommendedName>
</protein>
<dbReference type="RefSeq" id="WP_034571130.1">
    <property type="nucleotide sequence ID" value="NZ_JQBS01000007.1"/>
</dbReference>